<sequence>MKLQLPLIWRLMT</sequence>
<reference evidence="1" key="1">
    <citation type="submission" date="2014-11" db="EMBL/GenBank/DDBJ databases">
        <authorList>
            <person name="Amaro Gonzalez C."/>
        </authorList>
    </citation>
    <scope>NUCLEOTIDE SEQUENCE</scope>
</reference>
<evidence type="ECO:0000313" key="1">
    <source>
        <dbReference type="EMBL" id="JAH19481.1"/>
    </source>
</evidence>
<name>A0A0E9QR97_ANGAN</name>
<protein>
    <submittedName>
        <fullName evidence="1">Uncharacterized protein</fullName>
    </submittedName>
</protein>
<dbReference type="EMBL" id="GBXM01089096">
    <property type="protein sequence ID" value="JAH19481.1"/>
    <property type="molecule type" value="Transcribed_RNA"/>
</dbReference>
<proteinExistence type="predicted"/>
<reference evidence="1" key="2">
    <citation type="journal article" date="2015" name="Fish Shellfish Immunol.">
        <title>Early steps in the European eel (Anguilla anguilla)-Vibrio vulnificus interaction in the gills: Role of the RtxA13 toxin.</title>
        <authorList>
            <person name="Callol A."/>
            <person name="Pajuelo D."/>
            <person name="Ebbesson L."/>
            <person name="Teles M."/>
            <person name="MacKenzie S."/>
            <person name="Amaro C."/>
        </authorList>
    </citation>
    <scope>NUCLEOTIDE SEQUENCE</scope>
</reference>
<organism evidence="1">
    <name type="scientific">Anguilla anguilla</name>
    <name type="common">European freshwater eel</name>
    <name type="synonym">Muraena anguilla</name>
    <dbReference type="NCBI Taxonomy" id="7936"/>
    <lineage>
        <taxon>Eukaryota</taxon>
        <taxon>Metazoa</taxon>
        <taxon>Chordata</taxon>
        <taxon>Craniata</taxon>
        <taxon>Vertebrata</taxon>
        <taxon>Euteleostomi</taxon>
        <taxon>Actinopterygii</taxon>
        <taxon>Neopterygii</taxon>
        <taxon>Teleostei</taxon>
        <taxon>Anguilliformes</taxon>
        <taxon>Anguillidae</taxon>
        <taxon>Anguilla</taxon>
    </lineage>
</organism>
<accession>A0A0E9QR97</accession>